<feature type="region of interest" description="Disordered" evidence="1">
    <location>
        <begin position="40"/>
        <end position="68"/>
    </location>
</feature>
<reference evidence="2" key="1">
    <citation type="submission" date="2023-04" db="EMBL/GenBank/DDBJ databases">
        <authorList>
            <person name="Vijverberg K."/>
            <person name="Xiong W."/>
            <person name="Schranz E."/>
        </authorList>
    </citation>
    <scope>NUCLEOTIDE SEQUENCE</scope>
</reference>
<feature type="region of interest" description="Disordered" evidence="1">
    <location>
        <begin position="109"/>
        <end position="166"/>
    </location>
</feature>
<protein>
    <submittedName>
        <fullName evidence="2">Uncharacterized protein</fullName>
    </submittedName>
</protein>
<feature type="region of interest" description="Disordered" evidence="1">
    <location>
        <begin position="1"/>
        <end position="20"/>
    </location>
</feature>
<gene>
    <name evidence="2" type="ORF">LSALG_LOCUS6672</name>
</gene>
<feature type="compositionally biased region" description="Basic residues" evidence="1">
    <location>
        <begin position="110"/>
        <end position="121"/>
    </location>
</feature>
<organism evidence="2 3">
    <name type="scientific">Lactuca saligna</name>
    <name type="common">Willowleaf lettuce</name>
    <dbReference type="NCBI Taxonomy" id="75948"/>
    <lineage>
        <taxon>Eukaryota</taxon>
        <taxon>Viridiplantae</taxon>
        <taxon>Streptophyta</taxon>
        <taxon>Embryophyta</taxon>
        <taxon>Tracheophyta</taxon>
        <taxon>Spermatophyta</taxon>
        <taxon>Magnoliopsida</taxon>
        <taxon>eudicotyledons</taxon>
        <taxon>Gunneridae</taxon>
        <taxon>Pentapetalae</taxon>
        <taxon>asterids</taxon>
        <taxon>campanulids</taxon>
        <taxon>Asterales</taxon>
        <taxon>Asteraceae</taxon>
        <taxon>Cichorioideae</taxon>
        <taxon>Cichorieae</taxon>
        <taxon>Lactucinae</taxon>
        <taxon>Lactuca</taxon>
    </lineage>
</organism>
<dbReference type="AlphaFoldDB" id="A0AA35Y3T1"/>
<proteinExistence type="predicted"/>
<name>A0AA35Y3T1_LACSI</name>
<evidence type="ECO:0000313" key="3">
    <source>
        <dbReference type="Proteomes" id="UP001177003"/>
    </source>
</evidence>
<keyword evidence="3" id="KW-1185">Reference proteome</keyword>
<feature type="compositionally biased region" description="Basic and acidic residues" evidence="1">
    <location>
        <begin position="130"/>
        <end position="146"/>
    </location>
</feature>
<evidence type="ECO:0000256" key="1">
    <source>
        <dbReference type="SAM" id="MobiDB-lite"/>
    </source>
</evidence>
<evidence type="ECO:0000313" key="2">
    <source>
        <dbReference type="EMBL" id="CAI9266099.1"/>
    </source>
</evidence>
<sequence length="166" mass="18938">MNAKQEYRLTSAQRENAGPQEKVPVWPIIEKQARPIKRTIRAPKQILFDKPKPLKTEGASARNNNNGGRLPFFLTSRFSCRRAPVRALVKRSSICSDSGTCMEDGCAETHRRHSNPSKGRRIPWLQHTFGRKERQMRTSPRNEKRNITPPHQAPLGKIRGSPTYEG</sequence>
<accession>A0AA35Y3T1</accession>
<dbReference type="Proteomes" id="UP001177003">
    <property type="component" value="Chromosome 0"/>
</dbReference>
<dbReference type="EMBL" id="OX465086">
    <property type="protein sequence ID" value="CAI9266099.1"/>
    <property type="molecule type" value="Genomic_DNA"/>
</dbReference>